<name>A0A1F5YKZ9_9BACT</name>
<comment type="caution">
    <text evidence="2">The sequence shown here is derived from an EMBL/GenBank/DDBJ whole genome shotgun (WGS) entry which is preliminary data.</text>
</comment>
<feature type="domain" description="PilZ" evidence="1">
    <location>
        <begin position="6"/>
        <end position="124"/>
    </location>
</feature>
<evidence type="ECO:0000259" key="1">
    <source>
        <dbReference type="Pfam" id="PF07238"/>
    </source>
</evidence>
<proteinExistence type="predicted"/>
<accession>A0A1F5YKZ9</accession>
<evidence type="ECO:0000313" key="2">
    <source>
        <dbReference type="EMBL" id="OGG00764.1"/>
    </source>
</evidence>
<organism evidence="2 3">
    <name type="scientific">Candidatus Glassbacteria bacterium RIFCSPLOWO2_12_FULL_58_11</name>
    <dbReference type="NCBI Taxonomy" id="1817867"/>
    <lineage>
        <taxon>Bacteria</taxon>
        <taxon>Candidatus Glassiibacteriota</taxon>
    </lineage>
</organism>
<dbReference type="Pfam" id="PF07238">
    <property type="entry name" value="PilZ"/>
    <property type="match status" value="1"/>
</dbReference>
<reference evidence="2 3" key="1">
    <citation type="journal article" date="2016" name="Nat. Commun.">
        <title>Thousands of microbial genomes shed light on interconnected biogeochemical processes in an aquifer system.</title>
        <authorList>
            <person name="Anantharaman K."/>
            <person name="Brown C.T."/>
            <person name="Hug L.A."/>
            <person name="Sharon I."/>
            <person name="Castelle C.J."/>
            <person name="Probst A.J."/>
            <person name="Thomas B.C."/>
            <person name="Singh A."/>
            <person name="Wilkins M.J."/>
            <person name="Karaoz U."/>
            <person name="Brodie E.L."/>
            <person name="Williams K.H."/>
            <person name="Hubbard S.S."/>
            <person name="Banfield J.F."/>
        </authorList>
    </citation>
    <scope>NUCLEOTIDE SEQUENCE [LARGE SCALE GENOMIC DNA]</scope>
</reference>
<evidence type="ECO:0000313" key="3">
    <source>
        <dbReference type="Proteomes" id="UP000179129"/>
    </source>
</evidence>
<dbReference type="InterPro" id="IPR009875">
    <property type="entry name" value="PilZ_domain"/>
</dbReference>
<dbReference type="Proteomes" id="UP000179129">
    <property type="component" value="Unassembled WGS sequence"/>
</dbReference>
<protein>
    <recommendedName>
        <fullName evidence="1">PilZ domain-containing protein</fullName>
    </recommendedName>
</protein>
<sequence length="132" mass="14718">MMTEEIRAFPRVALEFKVEYSVLSGFGAIKLIESYTLDFSVSGAKIETTEVLKSGDQLSVRIEVPDLNSYQFDQDGQKKYGQTVVMCFGLVRWVGSPENGKSTAGIRFSGMTARDRSYLSRLLDEKSAKVVD</sequence>
<dbReference type="GO" id="GO:0035438">
    <property type="term" value="F:cyclic-di-GMP binding"/>
    <property type="evidence" value="ECO:0007669"/>
    <property type="project" value="InterPro"/>
</dbReference>
<dbReference type="AlphaFoldDB" id="A0A1F5YKZ9"/>
<dbReference type="Gene3D" id="2.40.10.220">
    <property type="entry name" value="predicted glycosyltransferase like domains"/>
    <property type="match status" value="1"/>
</dbReference>
<dbReference type="SUPFAM" id="SSF141371">
    <property type="entry name" value="PilZ domain-like"/>
    <property type="match status" value="1"/>
</dbReference>
<dbReference type="EMBL" id="MFIX01000243">
    <property type="protein sequence ID" value="OGG00764.1"/>
    <property type="molecule type" value="Genomic_DNA"/>
</dbReference>
<dbReference type="STRING" id="1817867.A3F83_01925"/>
<gene>
    <name evidence="2" type="ORF">A3F83_01925</name>
</gene>